<sequence length="52" mass="5899">MNKKDNLMKSLDDVARLAGGYVKQSLPVDNPERDRLISEALSKRKTARIEKV</sequence>
<reference evidence="1 2" key="1">
    <citation type="submission" date="2020-09" db="EMBL/GenBank/DDBJ databases">
        <title>Paenibacillus sp. strain PR3 16S rRNA gene Genome sequencing and assembly.</title>
        <authorList>
            <person name="Kim J."/>
        </authorList>
    </citation>
    <scope>NUCLEOTIDE SEQUENCE [LARGE SCALE GENOMIC DNA]</scope>
    <source>
        <strain evidence="1 2">PR3</strain>
    </source>
</reference>
<evidence type="ECO:0000313" key="1">
    <source>
        <dbReference type="EMBL" id="MBD3921549.1"/>
    </source>
</evidence>
<evidence type="ECO:0000313" key="2">
    <source>
        <dbReference type="Proteomes" id="UP000609346"/>
    </source>
</evidence>
<gene>
    <name evidence="1" type="ORF">H8B09_22465</name>
</gene>
<dbReference type="Proteomes" id="UP000609346">
    <property type="component" value="Unassembled WGS sequence"/>
</dbReference>
<dbReference type="EMBL" id="JACXZA010000006">
    <property type="protein sequence ID" value="MBD3921549.1"/>
    <property type="molecule type" value="Genomic_DNA"/>
</dbReference>
<comment type="caution">
    <text evidence="1">The sequence shown here is derived from an EMBL/GenBank/DDBJ whole genome shotgun (WGS) entry which is preliminary data.</text>
</comment>
<name>A0ABR8N026_9BACL</name>
<proteinExistence type="predicted"/>
<keyword evidence="2" id="KW-1185">Reference proteome</keyword>
<dbReference type="RefSeq" id="WP_191205845.1">
    <property type="nucleotide sequence ID" value="NZ_JACXZA010000006.1"/>
</dbReference>
<organism evidence="1 2">
    <name type="scientific">Paenibacillus terricola</name>
    <dbReference type="NCBI Taxonomy" id="2763503"/>
    <lineage>
        <taxon>Bacteria</taxon>
        <taxon>Bacillati</taxon>
        <taxon>Bacillota</taxon>
        <taxon>Bacilli</taxon>
        <taxon>Bacillales</taxon>
        <taxon>Paenibacillaceae</taxon>
        <taxon>Paenibacillus</taxon>
    </lineage>
</organism>
<protein>
    <submittedName>
        <fullName evidence="1">Uncharacterized protein</fullName>
    </submittedName>
</protein>
<accession>A0ABR8N026</accession>